<evidence type="ECO:0000313" key="13">
    <source>
        <dbReference type="Proteomes" id="UP000199245"/>
    </source>
</evidence>
<comment type="catalytic activity">
    <reaction evidence="9">
        <text>DNA(n) + a 2'-deoxyribonucleoside 5'-triphosphate = DNA(n+1) + diphosphate</text>
        <dbReference type="Rhea" id="RHEA:22508"/>
        <dbReference type="Rhea" id="RHEA-COMP:17339"/>
        <dbReference type="Rhea" id="RHEA-COMP:17340"/>
        <dbReference type="ChEBI" id="CHEBI:33019"/>
        <dbReference type="ChEBI" id="CHEBI:61560"/>
        <dbReference type="ChEBI" id="CHEBI:173112"/>
        <dbReference type="EC" id="2.7.7.49"/>
    </reaction>
</comment>
<dbReference type="Gene3D" id="3.30.70.270">
    <property type="match status" value="1"/>
</dbReference>
<evidence type="ECO:0000256" key="4">
    <source>
        <dbReference type="ARBA" id="ARBA00022723"/>
    </source>
</evidence>
<dbReference type="GO" id="GO:0046872">
    <property type="term" value="F:metal ion binding"/>
    <property type="evidence" value="ECO:0007669"/>
    <property type="project" value="UniProtKB-KW"/>
</dbReference>
<dbReference type="InterPro" id="IPR051083">
    <property type="entry name" value="GrpII_Intron_Splice-Mob/Def"/>
</dbReference>
<name>A0A1G6ZH72_9BRAD</name>
<evidence type="ECO:0000256" key="6">
    <source>
        <dbReference type="ARBA" id="ARBA00022918"/>
    </source>
</evidence>
<evidence type="ECO:0000259" key="11">
    <source>
        <dbReference type="PROSITE" id="PS50878"/>
    </source>
</evidence>
<sequence length="458" mass="50741">MRQKNQVELNLGTGAKDEAPNAAAQESEARAAATALERPAAAGPSMEAVIERENLKTALAQVTRNKGAAGVDGMTVDELPAHLKEHWLAIRAQLLEGTYKPQPVRRVEIPKTSGGLRPLGIPTVLDRLIQQAVMQVLQADWDGTFSETSFGFRPGRSAHQAVERAQTYIAAGHSFVVDIDLEKFFDRVNHDILMGLVAKRVTDKRLLKLIRGFLNAGVLERGLVSPTEEGTPQGGPLSPLLSNLMLDVLDRELERRGHRFVRYADDCNIYVRSRKAGERVLAGIERFLEKRLKLKVNKAKSAVAKPSVRKFLGFSFTGGKEPRRRIAPQALARFKAKVRGLTRRTCGRSLAQIAKELSRYLIGWRGYFGICQTPSVLRTLDEWLRRRLRAIAWKQWKRGDTRFAELRRCGVGRDLAAQTAGSPHGPWRLANSPALTIAMPIAFFRALGLASVAAQQPA</sequence>
<dbReference type="Pfam" id="PF08388">
    <property type="entry name" value="GIIM"/>
    <property type="match status" value="1"/>
</dbReference>
<dbReference type="InterPro" id="IPR043128">
    <property type="entry name" value="Rev_trsase/Diguanyl_cyclase"/>
</dbReference>
<dbReference type="CDD" id="cd01651">
    <property type="entry name" value="RT_G2_intron"/>
    <property type="match status" value="1"/>
</dbReference>
<proteinExistence type="inferred from homology"/>
<dbReference type="AlphaFoldDB" id="A0A1G6ZH72"/>
<evidence type="ECO:0000256" key="1">
    <source>
        <dbReference type="ARBA" id="ARBA00012493"/>
    </source>
</evidence>
<keyword evidence="5" id="KW-0460">Magnesium</keyword>
<keyword evidence="6 12" id="KW-0695">RNA-directed DNA polymerase</keyword>
<feature type="region of interest" description="Disordered" evidence="10">
    <location>
        <begin position="1"/>
        <end position="45"/>
    </location>
</feature>
<dbReference type="InterPro" id="IPR000477">
    <property type="entry name" value="RT_dom"/>
</dbReference>
<dbReference type="PANTHER" id="PTHR34047:SF8">
    <property type="entry name" value="PROTEIN YKFC"/>
    <property type="match status" value="1"/>
</dbReference>
<feature type="domain" description="Reverse transcriptase" evidence="11">
    <location>
        <begin position="90"/>
        <end position="316"/>
    </location>
</feature>
<protein>
    <recommendedName>
        <fullName evidence="1">RNA-directed DNA polymerase</fullName>
        <ecNumber evidence="1">2.7.7.49</ecNumber>
    </recommendedName>
</protein>
<dbReference type="SUPFAM" id="SSF56672">
    <property type="entry name" value="DNA/RNA polymerases"/>
    <property type="match status" value="1"/>
</dbReference>
<reference evidence="12 13" key="1">
    <citation type="submission" date="2016-10" db="EMBL/GenBank/DDBJ databases">
        <authorList>
            <person name="de Groot N.N."/>
        </authorList>
    </citation>
    <scope>NUCLEOTIDE SEQUENCE [LARGE SCALE GENOMIC DNA]</scope>
    <source>
        <strain evidence="12 13">R5</strain>
    </source>
</reference>
<evidence type="ECO:0000256" key="5">
    <source>
        <dbReference type="ARBA" id="ARBA00022842"/>
    </source>
</evidence>
<evidence type="ECO:0000313" key="12">
    <source>
        <dbReference type="EMBL" id="SDE01175.1"/>
    </source>
</evidence>
<organism evidence="12 13">
    <name type="scientific">Bradyrhizobium brasilense</name>
    <dbReference type="NCBI Taxonomy" id="1419277"/>
    <lineage>
        <taxon>Bacteria</taxon>
        <taxon>Pseudomonadati</taxon>
        <taxon>Pseudomonadota</taxon>
        <taxon>Alphaproteobacteria</taxon>
        <taxon>Hyphomicrobiales</taxon>
        <taxon>Nitrobacteraceae</taxon>
        <taxon>Bradyrhizobium</taxon>
    </lineage>
</organism>
<keyword evidence="4" id="KW-0479">Metal-binding</keyword>
<evidence type="ECO:0000256" key="3">
    <source>
        <dbReference type="ARBA" id="ARBA00022695"/>
    </source>
</evidence>
<feature type="compositionally biased region" description="Low complexity" evidence="10">
    <location>
        <begin position="20"/>
        <end position="42"/>
    </location>
</feature>
<dbReference type="Proteomes" id="UP000199245">
    <property type="component" value="Unassembled WGS sequence"/>
</dbReference>
<dbReference type="NCBIfam" id="TIGR04416">
    <property type="entry name" value="group_II_RT_mat"/>
    <property type="match status" value="1"/>
</dbReference>
<comment type="similarity">
    <text evidence="8">Belongs to the bacterial reverse transcriptase family.</text>
</comment>
<dbReference type="InterPro" id="IPR013597">
    <property type="entry name" value="Mat_intron_G2"/>
</dbReference>
<dbReference type="PRINTS" id="PR00866">
    <property type="entry name" value="RNADNAPOLMS"/>
</dbReference>
<evidence type="ECO:0000256" key="2">
    <source>
        <dbReference type="ARBA" id="ARBA00022679"/>
    </source>
</evidence>
<evidence type="ECO:0000256" key="10">
    <source>
        <dbReference type="SAM" id="MobiDB-lite"/>
    </source>
</evidence>
<dbReference type="GO" id="GO:0003964">
    <property type="term" value="F:RNA-directed DNA polymerase activity"/>
    <property type="evidence" value="ECO:0007669"/>
    <property type="project" value="UniProtKB-KW"/>
</dbReference>
<evidence type="ECO:0000256" key="8">
    <source>
        <dbReference type="ARBA" id="ARBA00034120"/>
    </source>
</evidence>
<dbReference type="InterPro" id="IPR043502">
    <property type="entry name" value="DNA/RNA_pol_sf"/>
</dbReference>
<dbReference type="GO" id="GO:0003723">
    <property type="term" value="F:RNA binding"/>
    <property type="evidence" value="ECO:0007669"/>
    <property type="project" value="InterPro"/>
</dbReference>
<dbReference type="PANTHER" id="PTHR34047">
    <property type="entry name" value="NUCLEAR INTRON MATURASE 1, MITOCHONDRIAL-RELATED"/>
    <property type="match status" value="1"/>
</dbReference>
<dbReference type="PROSITE" id="PS50878">
    <property type="entry name" value="RT_POL"/>
    <property type="match status" value="1"/>
</dbReference>
<keyword evidence="2" id="KW-0808">Transferase</keyword>
<dbReference type="InterPro" id="IPR000123">
    <property type="entry name" value="Reverse_transcriptase_msDNA"/>
</dbReference>
<dbReference type="GO" id="GO:0051607">
    <property type="term" value="P:defense response to virus"/>
    <property type="evidence" value="ECO:0007669"/>
    <property type="project" value="UniProtKB-KW"/>
</dbReference>
<accession>A0A1G6ZH72</accession>
<dbReference type="RefSeq" id="WP_092084262.1">
    <property type="nucleotide sequence ID" value="NZ_FMZW01000018.1"/>
</dbReference>
<gene>
    <name evidence="12" type="ORF">SAMN05216337_101867</name>
</gene>
<evidence type="ECO:0000256" key="7">
    <source>
        <dbReference type="ARBA" id="ARBA00023118"/>
    </source>
</evidence>
<dbReference type="EMBL" id="FMZW01000018">
    <property type="protein sequence ID" value="SDE01175.1"/>
    <property type="molecule type" value="Genomic_DNA"/>
</dbReference>
<dbReference type="InterPro" id="IPR030931">
    <property type="entry name" value="Group_II_RT_mat"/>
</dbReference>
<keyword evidence="3" id="KW-0548">Nucleotidyltransferase</keyword>
<evidence type="ECO:0000256" key="9">
    <source>
        <dbReference type="ARBA" id="ARBA00048173"/>
    </source>
</evidence>
<dbReference type="Pfam" id="PF00078">
    <property type="entry name" value="RVT_1"/>
    <property type="match status" value="1"/>
</dbReference>
<dbReference type="EC" id="2.7.7.49" evidence="1"/>
<keyword evidence="7" id="KW-0051">Antiviral defense</keyword>